<dbReference type="Gene3D" id="2.120.10.30">
    <property type="entry name" value="TolB, C-terminal domain"/>
    <property type="match status" value="1"/>
</dbReference>
<evidence type="ECO:0000313" key="3">
    <source>
        <dbReference type="Proteomes" id="UP000054383"/>
    </source>
</evidence>
<dbReference type="GO" id="GO:0008236">
    <property type="term" value="F:serine-type peptidase activity"/>
    <property type="evidence" value="ECO:0007669"/>
    <property type="project" value="InterPro"/>
</dbReference>
<name>A0A0U1LSK9_TALIS</name>
<dbReference type="Gene3D" id="3.40.50.1820">
    <property type="entry name" value="alpha/beta hydrolase"/>
    <property type="match status" value="1"/>
</dbReference>
<dbReference type="GO" id="GO:0006508">
    <property type="term" value="P:proteolysis"/>
    <property type="evidence" value="ECO:0007669"/>
    <property type="project" value="InterPro"/>
</dbReference>
<dbReference type="InterPro" id="IPR011042">
    <property type="entry name" value="6-blade_b-propeller_TolB-like"/>
</dbReference>
<dbReference type="InterPro" id="IPR050585">
    <property type="entry name" value="Xaa-Pro_dipeptidyl-ppase/CocE"/>
</dbReference>
<evidence type="ECO:0000259" key="1">
    <source>
        <dbReference type="Pfam" id="PF00326"/>
    </source>
</evidence>
<dbReference type="SUPFAM" id="SSF53474">
    <property type="entry name" value="alpha/beta-Hydrolases"/>
    <property type="match status" value="1"/>
</dbReference>
<dbReference type="OrthoDB" id="43744at2759"/>
<dbReference type="OMA" id="GYTTLCA"/>
<dbReference type="InterPro" id="IPR029058">
    <property type="entry name" value="AB_hydrolase_fold"/>
</dbReference>
<evidence type="ECO:0000313" key="2">
    <source>
        <dbReference type="EMBL" id="CRG86368.1"/>
    </source>
</evidence>
<reference evidence="2 3" key="1">
    <citation type="submission" date="2015-04" db="EMBL/GenBank/DDBJ databases">
        <authorList>
            <person name="Syromyatnikov M.Y."/>
            <person name="Popov V.N."/>
        </authorList>
    </citation>
    <scope>NUCLEOTIDE SEQUENCE [LARGE SCALE GENOMIC DNA]</scope>
    <source>
        <strain evidence="2">WF-38-12</strain>
    </source>
</reference>
<protein>
    <submittedName>
        <fullName evidence="2">Putative peptidase YuxL</fullName>
    </submittedName>
</protein>
<proteinExistence type="predicted"/>
<dbReference type="Proteomes" id="UP000054383">
    <property type="component" value="Unassembled WGS sequence"/>
</dbReference>
<dbReference type="PANTHER" id="PTHR43056:SF5">
    <property type="entry name" value="PEPTIDASE S9 PROLYL OLIGOPEPTIDASE CATALYTIC DOMAIN-CONTAINING PROTEIN"/>
    <property type="match status" value="1"/>
</dbReference>
<organism evidence="2 3">
    <name type="scientific">Talaromyces islandicus</name>
    <name type="common">Penicillium islandicum</name>
    <dbReference type="NCBI Taxonomy" id="28573"/>
    <lineage>
        <taxon>Eukaryota</taxon>
        <taxon>Fungi</taxon>
        <taxon>Dikarya</taxon>
        <taxon>Ascomycota</taxon>
        <taxon>Pezizomycotina</taxon>
        <taxon>Eurotiomycetes</taxon>
        <taxon>Eurotiomycetidae</taxon>
        <taxon>Eurotiales</taxon>
        <taxon>Trichocomaceae</taxon>
        <taxon>Talaromyces</taxon>
        <taxon>Talaromyces sect. Islandici</taxon>
    </lineage>
</organism>
<dbReference type="STRING" id="28573.A0A0U1LSK9"/>
<dbReference type="PANTHER" id="PTHR43056">
    <property type="entry name" value="PEPTIDASE S9 PROLYL OLIGOPEPTIDASE"/>
    <property type="match status" value="1"/>
</dbReference>
<dbReference type="Pfam" id="PF00326">
    <property type="entry name" value="Peptidase_S9"/>
    <property type="match status" value="1"/>
</dbReference>
<accession>A0A0U1LSK9</accession>
<dbReference type="AlphaFoldDB" id="A0A0U1LSK9"/>
<feature type="domain" description="Peptidase S9 prolyl oligopeptidase catalytic" evidence="1">
    <location>
        <begin position="440"/>
        <end position="652"/>
    </location>
</feature>
<keyword evidence="3" id="KW-1185">Reference proteome</keyword>
<gene>
    <name evidence="2" type="ORF">PISL3812_03374</name>
</gene>
<dbReference type="SUPFAM" id="SSF69322">
    <property type="entry name" value="Tricorn protease domain 2"/>
    <property type="match status" value="1"/>
</dbReference>
<sequence length="659" mass="72547">MAATTTAQFGTWKSPITVETITAESSDIIEVIATPDGKIYTVEAPPSVDGRCTIFEYQQGVRREVLPAAYSARTAVYGYGGSALAATTKGTVIFADWKTKGVFSLDPATQDVTPVVDADPQVFFADFDAHPVNSQWILAIHEDHHVQPEEKNTLVALNASDRSVHVLASGADFYSSARFNPAGDRICWTQWNHPDMPWTGTRLFVASWTGDGTIADVKEIDGEARNVSVNKPKWGPDGTLFYTSDRSGYWQLQALRQGSGKPHPIVLHGLEKGEFSAPEWSLGSSLFVPLTNDTLIATWTKDARELLLSIDLPTSTHSVLSNNLTGMAHKALQKLSDKEVVVIANSPTKPQALYRVDLGQSNPEFNILRSSLSLDIPEATYSKAEHISFPRTRGSGKLGTIAHAFFYPPQNANYRGTPGTLPPLIIDMHGGPTSHVSPGLSLQWQYYTSRGYAMAMLNYAGSSGYGREYRDSLDGAWGALDPADAASCVDYLVKTGRVDSSRVGIMGGSSGGHAALEAIWMFPSTWSAAVSRYGISDLERLVIDTHKFEAHYAFRLLFGNTVPDDEDERRVVYRERSPRFHSEQITAPVLLLQGSEDRVVPPSQTEMMVKSIKDNGKIAEMILFEGEGHGFRGRENIKRALEEQDLWWQKYLVRKDSHA</sequence>
<dbReference type="EMBL" id="CVMT01000002">
    <property type="protein sequence ID" value="CRG86368.1"/>
    <property type="molecule type" value="Genomic_DNA"/>
</dbReference>
<dbReference type="InterPro" id="IPR001375">
    <property type="entry name" value="Peptidase_S9_cat"/>
</dbReference>